<name>A0A0W1R531_9EURY</name>
<evidence type="ECO:0000256" key="1">
    <source>
        <dbReference type="SAM" id="Phobius"/>
    </source>
</evidence>
<keyword evidence="1" id="KW-0812">Transmembrane</keyword>
<keyword evidence="1" id="KW-1133">Transmembrane helix</keyword>
<keyword evidence="4" id="KW-1185">Reference proteome</keyword>
<dbReference type="InterPro" id="IPR005182">
    <property type="entry name" value="YdbS-like_PH"/>
</dbReference>
<dbReference type="Proteomes" id="UP000053157">
    <property type="component" value="Unassembled WGS sequence"/>
</dbReference>
<feature type="domain" description="YdbS-like PH" evidence="2">
    <location>
        <begin position="71"/>
        <end position="144"/>
    </location>
</feature>
<dbReference type="AlphaFoldDB" id="A0A0W1R531"/>
<dbReference type="EMBL" id="LOPV01000700">
    <property type="protein sequence ID" value="KTG08239.1"/>
    <property type="molecule type" value="Genomic_DNA"/>
</dbReference>
<accession>A0A0W1R531</accession>
<evidence type="ECO:0000313" key="3">
    <source>
        <dbReference type="EMBL" id="KTG08239.1"/>
    </source>
</evidence>
<feature type="transmembrane region" description="Helical" evidence="1">
    <location>
        <begin position="26"/>
        <end position="45"/>
    </location>
</feature>
<dbReference type="PANTHER" id="PTHR37938">
    <property type="entry name" value="BLL0215 PROTEIN"/>
    <property type="match status" value="1"/>
</dbReference>
<gene>
    <name evidence="3" type="ORF">AUR66_04130</name>
</gene>
<dbReference type="RefSeq" id="WP_058573701.1">
    <property type="nucleotide sequence ID" value="NZ_LOPV01000700.1"/>
</dbReference>
<keyword evidence="1" id="KW-0472">Membrane</keyword>
<feature type="transmembrane region" description="Helical" evidence="1">
    <location>
        <begin position="51"/>
        <end position="70"/>
    </location>
</feature>
<organism evidence="3 4">
    <name type="scientific">Haloferax profundi</name>
    <dbReference type="NCBI Taxonomy" id="1544718"/>
    <lineage>
        <taxon>Archaea</taxon>
        <taxon>Methanobacteriati</taxon>
        <taxon>Methanobacteriota</taxon>
        <taxon>Stenosarchaea group</taxon>
        <taxon>Halobacteria</taxon>
        <taxon>Halobacteriales</taxon>
        <taxon>Haloferacaceae</taxon>
        <taxon>Haloferax</taxon>
    </lineage>
</organism>
<proteinExistence type="predicted"/>
<dbReference type="Pfam" id="PF03703">
    <property type="entry name" value="bPH_2"/>
    <property type="match status" value="1"/>
</dbReference>
<dbReference type="OrthoDB" id="204675at2157"/>
<comment type="caution">
    <text evidence="3">The sequence shown here is derived from an EMBL/GenBank/DDBJ whole genome shotgun (WGS) entry which is preliminary data.</text>
</comment>
<reference evidence="3 4" key="1">
    <citation type="submission" date="2015-12" db="EMBL/GenBank/DDBJ databases">
        <title>Haloferax profundi sp. nov. isolated from the Discovery deep brine-seawater interface in the Red Sea.</title>
        <authorList>
            <person name="Zhang G."/>
            <person name="Stingl U."/>
            <person name="Rashid M."/>
        </authorList>
    </citation>
    <scope>NUCLEOTIDE SEQUENCE [LARGE SCALE GENOMIC DNA]</scope>
    <source>
        <strain evidence="3 4">SB29</strain>
    </source>
</reference>
<protein>
    <recommendedName>
        <fullName evidence="2">YdbS-like PH domain-containing protein</fullName>
    </recommendedName>
</protein>
<evidence type="ECO:0000313" key="4">
    <source>
        <dbReference type="Proteomes" id="UP000053157"/>
    </source>
</evidence>
<evidence type="ECO:0000259" key="2">
    <source>
        <dbReference type="Pfam" id="PF03703"/>
    </source>
</evidence>
<sequence>MTVDEWMARAPDEVVVWEGRPRIQTILPSLVVGVVVVAGAIAGATVTNEPLVGLLGVFGVFLPVWSYARVTNTRFVVTDRALYRKTGILSRNVQRVSLDRVQNSTFSQGITGSLFDYGTVSVEAAGGGGIQFENVNDPRAVRTEIDRRLGGDELPGTVDQWTAVLDEVRALRTALR</sequence>
<dbReference type="PANTHER" id="PTHR37938:SF1">
    <property type="entry name" value="BLL0215 PROTEIN"/>
    <property type="match status" value="1"/>
</dbReference>